<dbReference type="GO" id="GO:0005737">
    <property type="term" value="C:cytoplasm"/>
    <property type="evidence" value="ECO:0007669"/>
    <property type="project" value="TreeGrafter"/>
</dbReference>
<dbReference type="AlphaFoldDB" id="A0A8C6PDP2"/>
<protein>
    <recommendedName>
        <fullName evidence="2">Arrestin C-terminal-like domain-containing protein</fullName>
    </recommendedName>
</protein>
<dbReference type="GO" id="GO:0007399">
    <property type="term" value="P:nervous system development"/>
    <property type="evidence" value="ECO:0007669"/>
    <property type="project" value="UniProtKB-ARBA"/>
</dbReference>
<organism evidence="3 4">
    <name type="scientific">Nothobranchius furzeri</name>
    <name type="common">Turquoise killifish</name>
    <dbReference type="NCBI Taxonomy" id="105023"/>
    <lineage>
        <taxon>Eukaryota</taxon>
        <taxon>Metazoa</taxon>
        <taxon>Chordata</taxon>
        <taxon>Craniata</taxon>
        <taxon>Vertebrata</taxon>
        <taxon>Euteleostomi</taxon>
        <taxon>Actinopterygii</taxon>
        <taxon>Neopterygii</taxon>
        <taxon>Teleostei</taxon>
        <taxon>Neoteleostei</taxon>
        <taxon>Acanthomorphata</taxon>
        <taxon>Ovalentaria</taxon>
        <taxon>Atherinomorphae</taxon>
        <taxon>Cyprinodontiformes</taxon>
        <taxon>Nothobranchiidae</taxon>
        <taxon>Nothobranchius</taxon>
    </lineage>
</organism>
<dbReference type="Proteomes" id="UP000694548">
    <property type="component" value="Chromosome sgr18"/>
</dbReference>
<evidence type="ECO:0000256" key="1">
    <source>
        <dbReference type="ARBA" id="ARBA00005298"/>
    </source>
</evidence>
<dbReference type="Pfam" id="PF00339">
    <property type="entry name" value="Arrestin_N"/>
    <property type="match status" value="1"/>
</dbReference>
<dbReference type="Gene3D" id="2.60.40.640">
    <property type="match status" value="2"/>
</dbReference>
<keyword evidence="4" id="KW-1185">Reference proteome</keyword>
<dbReference type="Ensembl" id="ENSNFUT00015043487.1">
    <property type="protein sequence ID" value="ENSNFUP00015041659.1"/>
    <property type="gene ID" value="ENSNFUG00015019987.1"/>
</dbReference>
<comment type="similarity">
    <text evidence="1">Belongs to the arrestin family.</text>
</comment>
<dbReference type="Pfam" id="PF02752">
    <property type="entry name" value="Arrestin_C"/>
    <property type="match status" value="1"/>
</dbReference>
<dbReference type="GO" id="GO:0015031">
    <property type="term" value="P:protein transport"/>
    <property type="evidence" value="ECO:0007669"/>
    <property type="project" value="TreeGrafter"/>
</dbReference>
<dbReference type="InterPro" id="IPR014752">
    <property type="entry name" value="Arrestin-like_C"/>
</dbReference>
<dbReference type="GeneTree" id="ENSGT00940000164012"/>
<dbReference type="InterPro" id="IPR011022">
    <property type="entry name" value="Arrestin_C-like"/>
</dbReference>
<reference evidence="3" key="1">
    <citation type="submission" date="2014-08" db="EMBL/GenBank/DDBJ databases">
        <authorList>
            <person name="Senf B."/>
            <person name="Petzold A."/>
            <person name="Downie B.R."/>
            <person name="Koch P."/>
            <person name="Platzer M."/>
        </authorList>
    </citation>
    <scope>NUCLEOTIDE SEQUENCE [LARGE SCALE GENOMIC DNA]</scope>
    <source>
        <strain evidence="3">GRZ</strain>
    </source>
</reference>
<dbReference type="InterPro" id="IPR050357">
    <property type="entry name" value="Arrestin_domain-protein"/>
</dbReference>
<dbReference type="GO" id="GO:0005886">
    <property type="term" value="C:plasma membrane"/>
    <property type="evidence" value="ECO:0007669"/>
    <property type="project" value="TreeGrafter"/>
</dbReference>
<dbReference type="PANTHER" id="PTHR11188:SF135">
    <property type="entry name" value="ARRESTIN DOMAIN CONTAINING 3-LIKE-RELATED"/>
    <property type="match status" value="1"/>
</dbReference>
<dbReference type="InterPro" id="IPR014756">
    <property type="entry name" value="Ig_E-set"/>
</dbReference>
<gene>
    <name evidence="3" type="primary">LOC107393845</name>
</gene>
<evidence type="ECO:0000259" key="2">
    <source>
        <dbReference type="SMART" id="SM01017"/>
    </source>
</evidence>
<proteinExistence type="inferred from homology"/>
<evidence type="ECO:0000313" key="3">
    <source>
        <dbReference type="Ensembl" id="ENSNFUP00015041659.1"/>
    </source>
</evidence>
<dbReference type="PANTHER" id="PTHR11188">
    <property type="entry name" value="ARRESTIN DOMAIN CONTAINING PROTEIN"/>
    <property type="match status" value="1"/>
</dbReference>
<dbReference type="InterPro" id="IPR011021">
    <property type="entry name" value="Arrestin-like_N"/>
</dbReference>
<name>A0A8C6PDP2_NOTFU</name>
<sequence>MSPIENLSLTCDSANNTFSEGDTIVGMLSFNLTKDTKVKGIFVKAKGDAHVQWSEGSGDDERSYSARKRYFKVKEYLVTEKAEGKDYLFIILTTFSGNVLSKGTHHFKFKMTIPEGNMPSSFKGAHGSIVYKLEAKISRKWRWSTTVEREINFLSKSIRHVCQIKCPQSGSVNKKLGVFSKKEVQICGFFLGDTLSAFAKICNSSSKSMRPKFSLQQRTVYRAGSSTNTTHNTLFKAVGDPIEPNSEITSTCQIEVPRTAIYSIDNCEILSVEYYVKVYLDISFAFDPEVVFPLHLSPRSPASEDLGSDVPCAGPSYSDFCPPAYPNCLNPGAAGPDACEYPAPDPALQVNMPSGFNDRWPTNPTPYGFVAAACESPLPPVVPYGAQQEPPSYMSLFPNNNDASGWGETEKIG</sequence>
<feature type="domain" description="Arrestin C-terminal-like" evidence="2">
    <location>
        <begin position="180"/>
        <end position="300"/>
    </location>
</feature>
<accession>A0A8C6PDP2</accession>
<reference evidence="3" key="3">
    <citation type="submission" date="2025-09" db="UniProtKB">
        <authorList>
            <consortium name="Ensembl"/>
        </authorList>
    </citation>
    <scope>IDENTIFICATION</scope>
</reference>
<evidence type="ECO:0000313" key="4">
    <source>
        <dbReference type="Proteomes" id="UP000694548"/>
    </source>
</evidence>
<dbReference type="SMART" id="SM01017">
    <property type="entry name" value="Arrestin_C"/>
    <property type="match status" value="1"/>
</dbReference>
<dbReference type="SUPFAM" id="SSF81296">
    <property type="entry name" value="E set domains"/>
    <property type="match status" value="2"/>
</dbReference>
<reference evidence="3" key="2">
    <citation type="submission" date="2025-08" db="UniProtKB">
        <authorList>
            <consortium name="Ensembl"/>
        </authorList>
    </citation>
    <scope>IDENTIFICATION</scope>
</reference>